<dbReference type="AlphaFoldDB" id="A0A6C0ITW6"/>
<dbReference type="PANTHER" id="PTHR11960">
    <property type="entry name" value="EUKARYOTIC TRANSLATION INITIATION FACTOR 4E RELATED"/>
    <property type="match status" value="1"/>
</dbReference>
<dbReference type="PANTHER" id="PTHR11960:SF8">
    <property type="entry name" value="EUKARYOTIC TRANSLATION INITIATION FACTOR 4E1-RELATED"/>
    <property type="match status" value="1"/>
</dbReference>
<dbReference type="Gene3D" id="3.30.760.10">
    <property type="entry name" value="RNA Cap, Translation Initiation Factor Eif4e"/>
    <property type="match status" value="1"/>
</dbReference>
<keyword evidence="2" id="KW-0694">RNA-binding</keyword>
<evidence type="ECO:0000313" key="5">
    <source>
        <dbReference type="EMBL" id="QHT95003.1"/>
    </source>
</evidence>
<dbReference type="GO" id="GO:0016281">
    <property type="term" value="C:eukaryotic translation initiation factor 4F complex"/>
    <property type="evidence" value="ECO:0007669"/>
    <property type="project" value="TreeGrafter"/>
</dbReference>
<keyword evidence="3" id="KW-0648">Protein biosynthesis</keyword>
<dbReference type="InterPro" id="IPR001040">
    <property type="entry name" value="TIF_eIF_4E"/>
</dbReference>
<name>A0A6C0ITW6_9ZZZZ</name>
<proteinExistence type="predicted"/>
<evidence type="ECO:0000256" key="2">
    <source>
        <dbReference type="ARBA" id="ARBA00022884"/>
    </source>
</evidence>
<evidence type="ECO:0008006" key="6">
    <source>
        <dbReference type="Google" id="ProtNLM"/>
    </source>
</evidence>
<evidence type="ECO:0000256" key="3">
    <source>
        <dbReference type="ARBA" id="ARBA00022917"/>
    </source>
</evidence>
<dbReference type="SUPFAM" id="SSF55418">
    <property type="entry name" value="eIF4e-like"/>
    <property type="match status" value="1"/>
</dbReference>
<dbReference type="Pfam" id="PF01652">
    <property type="entry name" value="IF4E"/>
    <property type="match status" value="1"/>
</dbReference>
<evidence type="ECO:0000256" key="1">
    <source>
        <dbReference type="ARBA" id="ARBA00022540"/>
    </source>
</evidence>
<organism evidence="5">
    <name type="scientific">viral metagenome</name>
    <dbReference type="NCBI Taxonomy" id="1070528"/>
    <lineage>
        <taxon>unclassified sequences</taxon>
        <taxon>metagenomes</taxon>
        <taxon>organismal metagenomes</taxon>
    </lineage>
</organism>
<dbReference type="InterPro" id="IPR023398">
    <property type="entry name" value="TIF_eIF4e-like"/>
</dbReference>
<sequence length="171" mass="19804">MEGQHCLNKPEHHALSDKWVLWAHLPHDTDWSLKSYIKIMELSTMEEIISLNNSIPEKMIKNCMLFLMRKDINPTWEDPKNSKGGCFSFKVMNKQVCEVWNSCMFALTGETVSKETKFISKVNGMTISPKKTFCILKIWMKDLDNQNPRAMVPIDGLALHGCLFKKHNPNY</sequence>
<evidence type="ECO:0000313" key="4">
    <source>
        <dbReference type="EMBL" id="QHS80444.1"/>
    </source>
</evidence>
<protein>
    <recommendedName>
        <fullName evidence="6">Eukaryotic translation initiation factor 4E</fullName>
    </recommendedName>
</protein>
<dbReference type="EMBL" id="MN740233">
    <property type="protein sequence ID" value="QHT95003.1"/>
    <property type="molecule type" value="Genomic_DNA"/>
</dbReference>
<accession>A0A6C0ITW6</accession>
<dbReference type="GO" id="GO:0003743">
    <property type="term" value="F:translation initiation factor activity"/>
    <property type="evidence" value="ECO:0007669"/>
    <property type="project" value="UniProtKB-KW"/>
</dbReference>
<dbReference type="EMBL" id="MN740680">
    <property type="protein sequence ID" value="QHS80444.1"/>
    <property type="molecule type" value="Genomic_DNA"/>
</dbReference>
<dbReference type="GO" id="GO:0000340">
    <property type="term" value="F:RNA 7-methylguanosine cap binding"/>
    <property type="evidence" value="ECO:0007669"/>
    <property type="project" value="TreeGrafter"/>
</dbReference>
<reference evidence="5" key="1">
    <citation type="journal article" date="2020" name="Nature">
        <title>Giant virus diversity and host interactions through global metagenomics.</title>
        <authorList>
            <person name="Schulz F."/>
            <person name="Roux S."/>
            <person name="Paez-Espino D."/>
            <person name="Jungbluth S."/>
            <person name="Walsh D.A."/>
            <person name="Denef V.J."/>
            <person name="McMahon K.D."/>
            <person name="Konstantinidis K.T."/>
            <person name="Eloe-Fadrosh E.A."/>
            <person name="Kyrpides N.C."/>
            <person name="Woyke T."/>
        </authorList>
    </citation>
    <scope>NUCLEOTIDE SEQUENCE</scope>
    <source>
        <strain evidence="5">GVMAG-M-3300024261-37</strain>
        <strain evidence="4">GVMAG-S-1039698-54</strain>
    </source>
</reference>
<keyword evidence="1" id="KW-0396">Initiation factor</keyword>